<reference evidence="2" key="1">
    <citation type="submission" date="2018-05" db="EMBL/GenBank/DDBJ databases">
        <authorList>
            <person name="Lanie J.A."/>
            <person name="Ng W.-L."/>
            <person name="Kazmierczak K.M."/>
            <person name="Andrzejewski T.M."/>
            <person name="Davidsen T.M."/>
            <person name="Wayne K.J."/>
            <person name="Tettelin H."/>
            <person name="Glass J.I."/>
            <person name="Rusch D."/>
            <person name="Podicherti R."/>
            <person name="Tsui H.-C.T."/>
            <person name="Winkler M.E."/>
        </authorList>
    </citation>
    <scope>NUCLEOTIDE SEQUENCE</scope>
</reference>
<dbReference type="CDD" id="cd03451">
    <property type="entry name" value="FkbR2"/>
    <property type="match status" value="1"/>
</dbReference>
<gene>
    <name evidence="2" type="ORF">METZ01_LOCUS158506</name>
</gene>
<dbReference type="EMBL" id="UINC01027061">
    <property type="protein sequence ID" value="SVB05652.1"/>
    <property type="molecule type" value="Genomic_DNA"/>
</dbReference>
<sequence length="162" mass="18386">MMTSGKTIIDSRDSFGGWFEDFHTGQLFKHWPGKTITEMDNHLFSLITMNDNPLHTDENYMAGHQHGRTLVNGLLVLSLVVGMSVRQTSGKAVANLVYEDVTHDGPTFHGDTIYGESEVLDVIPSKSRKDRGVVYIESRGINQREEKVLTLRRKFLVKRRPI</sequence>
<dbReference type="Pfam" id="PF01575">
    <property type="entry name" value="MaoC_dehydratas"/>
    <property type="match status" value="1"/>
</dbReference>
<name>A0A382AX71_9ZZZZ</name>
<dbReference type="PANTHER" id="PTHR43664:SF1">
    <property type="entry name" value="BETA-METHYLMALYL-COA DEHYDRATASE"/>
    <property type="match status" value="1"/>
</dbReference>
<proteinExistence type="predicted"/>
<dbReference type="SUPFAM" id="SSF54637">
    <property type="entry name" value="Thioesterase/thiol ester dehydrase-isomerase"/>
    <property type="match status" value="1"/>
</dbReference>
<organism evidence="2">
    <name type="scientific">marine metagenome</name>
    <dbReference type="NCBI Taxonomy" id="408172"/>
    <lineage>
        <taxon>unclassified sequences</taxon>
        <taxon>metagenomes</taxon>
        <taxon>ecological metagenomes</taxon>
    </lineage>
</organism>
<dbReference type="Gene3D" id="3.10.129.10">
    <property type="entry name" value="Hotdog Thioesterase"/>
    <property type="match status" value="1"/>
</dbReference>
<dbReference type="InterPro" id="IPR029069">
    <property type="entry name" value="HotDog_dom_sf"/>
</dbReference>
<dbReference type="InterPro" id="IPR052342">
    <property type="entry name" value="MCH/BMMD"/>
</dbReference>
<evidence type="ECO:0000313" key="2">
    <source>
        <dbReference type="EMBL" id="SVB05652.1"/>
    </source>
</evidence>
<evidence type="ECO:0000259" key="1">
    <source>
        <dbReference type="Pfam" id="PF01575"/>
    </source>
</evidence>
<dbReference type="AlphaFoldDB" id="A0A382AX71"/>
<dbReference type="InterPro" id="IPR002539">
    <property type="entry name" value="MaoC-like_dom"/>
</dbReference>
<protein>
    <recommendedName>
        <fullName evidence="1">MaoC-like domain-containing protein</fullName>
    </recommendedName>
</protein>
<feature type="domain" description="MaoC-like" evidence="1">
    <location>
        <begin position="24"/>
        <end position="130"/>
    </location>
</feature>
<accession>A0A382AX71</accession>
<dbReference type="PANTHER" id="PTHR43664">
    <property type="entry name" value="MONOAMINE OXIDASE-RELATED"/>
    <property type="match status" value="1"/>
</dbReference>